<dbReference type="PROSITE" id="PS51123">
    <property type="entry name" value="OMPA_2"/>
    <property type="match status" value="1"/>
</dbReference>
<gene>
    <name evidence="4" type="ORF">F0P96_08975</name>
</gene>
<dbReference type="CDD" id="cd07185">
    <property type="entry name" value="OmpA_C-like"/>
    <property type="match status" value="1"/>
</dbReference>
<dbReference type="PANTHER" id="PTHR30329">
    <property type="entry name" value="STATOR ELEMENT OF FLAGELLAR MOTOR COMPLEX"/>
    <property type="match status" value="1"/>
</dbReference>
<dbReference type="PROSITE" id="PS51820">
    <property type="entry name" value="PA14"/>
    <property type="match status" value="1"/>
</dbReference>
<keyword evidence="2" id="KW-0472">Membrane</keyword>
<dbReference type="Proteomes" id="UP000326380">
    <property type="component" value="Unassembled WGS sequence"/>
</dbReference>
<organism evidence="4 5">
    <name type="scientific">Hymenobacter busanensis</name>
    <dbReference type="NCBI Taxonomy" id="2607656"/>
    <lineage>
        <taxon>Bacteria</taxon>
        <taxon>Pseudomonadati</taxon>
        <taxon>Bacteroidota</taxon>
        <taxon>Cytophagia</taxon>
        <taxon>Cytophagales</taxon>
        <taxon>Hymenobacteraceae</taxon>
        <taxon>Hymenobacter</taxon>
    </lineage>
</organism>
<dbReference type="Gene3D" id="3.90.182.10">
    <property type="entry name" value="Toxin - Anthrax Protective Antigen,domain 1"/>
    <property type="match status" value="1"/>
</dbReference>
<protein>
    <submittedName>
        <fullName evidence="4">OmpA family protein</fullName>
    </submittedName>
</protein>
<dbReference type="InterPro" id="IPR006665">
    <property type="entry name" value="OmpA-like"/>
</dbReference>
<evidence type="ECO:0000313" key="5">
    <source>
        <dbReference type="Proteomes" id="UP000326380"/>
    </source>
</evidence>
<dbReference type="EMBL" id="VTWU01000003">
    <property type="protein sequence ID" value="KAA9333104.1"/>
    <property type="molecule type" value="Genomic_DNA"/>
</dbReference>
<keyword evidence="5" id="KW-1185">Reference proteome</keyword>
<name>A0A7L4ZY75_9BACT</name>
<evidence type="ECO:0000313" key="4">
    <source>
        <dbReference type="EMBL" id="KAA9333104.1"/>
    </source>
</evidence>
<reference evidence="4 5" key="1">
    <citation type="submission" date="2019-09" db="EMBL/GenBank/DDBJ databases">
        <title>Genome sequence of Hymenobacter sp. M3.</title>
        <authorList>
            <person name="Srinivasan S."/>
        </authorList>
    </citation>
    <scope>NUCLEOTIDE SEQUENCE [LARGE SCALE GENOMIC DNA]</scope>
    <source>
        <strain evidence="4 5">M3</strain>
    </source>
</reference>
<dbReference type="Pfam" id="PF07691">
    <property type="entry name" value="PA14"/>
    <property type="match status" value="1"/>
</dbReference>
<keyword evidence="3" id="KW-0998">Cell outer membrane</keyword>
<dbReference type="InterPro" id="IPR036737">
    <property type="entry name" value="OmpA-like_sf"/>
</dbReference>
<accession>A0A7L4ZY75</accession>
<comment type="subcellular location">
    <subcellularLocation>
        <location evidence="1">Cell outer membrane</location>
    </subcellularLocation>
</comment>
<dbReference type="SMART" id="SM00758">
    <property type="entry name" value="PA14"/>
    <property type="match status" value="1"/>
</dbReference>
<proteinExistence type="predicted"/>
<dbReference type="Pfam" id="PF00691">
    <property type="entry name" value="OmpA"/>
    <property type="match status" value="1"/>
</dbReference>
<dbReference type="PRINTS" id="PR01021">
    <property type="entry name" value="OMPADOMAIN"/>
</dbReference>
<comment type="caution">
    <text evidence="4">The sequence shown here is derived from an EMBL/GenBank/DDBJ whole genome shotgun (WGS) entry which is preliminary data.</text>
</comment>
<dbReference type="InterPro" id="IPR011658">
    <property type="entry name" value="PA14_dom"/>
</dbReference>
<dbReference type="InterPro" id="IPR037524">
    <property type="entry name" value="PA14/GLEYA"/>
</dbReference>
<evidence type="ECO:0000256" key="3">
    <source>
        <dbReference type="ARBA" id="ARBA00023237"/>
    </source>
</evidence>
<dbReference type="PRINTS" id="PR01023">
    <property type="entry name" value="NAFLGMOTY"/>
</dbReference>
<evidence type="ECO:0000256" key="2">
    <source>
        <dbReference type="ARBA" id="ARBA00023136"/>
    </source>
</evidence>
<dbReference type="SUPFAM" id="SSF103088">
    <property type="entry name" value="OmpA-like"/>
    <property type="match status" value="1"/>
</dbReference>
<dbReference type="InterPro" id="IPR050330">
    <property type="entry name" value="Bact_OuterMem_StrucFunc"/>
</dbReference>
<dbReference type="Gene3D" id="3.30.1330.60">
    <property type="entry name" value="OmpA-like domain"/>
    <property type="match status" value="1"/>
</dbReference>
<sequence>MKKLLLLGLLVLLKSAESRAQATAALPVGAGLTATYYAGMNFERPVVTRIDAAIDFNWHVRPPAPGVPAERFSVRWEGYVLAPVSGEYIFSTIMDDGLRVWLGDKQLLNYWRDQDHVPAAVRIRLRAGRYYRLRVDYFQNSLDSRALLQWQRPDQPRTREPVGRRYLFARLPTNRPAPAAPAVTARLVSRRPATASLATRSAARRAAVAAPAPRPDTVVATAAKVAVAAVLPDTLPELTGLAKGTAVELRKLYFEQGKARLLPTSQPELNRLVRALQRQAALRLEIAGYTDNVGNAAKNLALSQQRAALVRGYLVQHGIDSGRLTAQGYGGTRPVANNADPQQRPRNRRVEVVVR</sequence>
<evidence type="ECO:0000256" key="1">
    <source>
        <dbReference type="ARBA" id="ARBA00004442"/>
    </source>
</evidence>
<dbReference type="AlphaFoldDB" id="A0A7L4ZY75"/>
<dbReference type="PANTHER" id="PTHR30329:SF21">
    <property type="entry name" value="LIPOPROTEIN YIAD-RELATED"/>
    <property type="match status" value="1"/>
</dbReference>
<dbReference type="RefSeq" id="WP_151078525.1">
    <property type="nucleotide sequence ID" value="NZ_CP047647.1"/>
</dbReference>
<dbReference type="GO" id="GO:0009279">
    <property type="term" value="C:cell outer membrane"/>
    <property type="evidence" value="ECO:0007669"/>
    <property type="project" value="UniProtKB-SubCell"/>
</dbReference>
<dbReference type="SUPFAM" id="SSF56988">
    <property type="entry name" value="Anthrax protective antigen"/>
    <property type="match status" value="1"/>
</dbReference>
<dbReference type="InterPro" id="IPR006664">
    <property type="entry name" value="OMP_bac"/>
</dbReference>